<feature type="transmembrane region" description="Helical" evidence="10">
    <location>
        <begin position="661"/>
        <end position="682"/>
    </location>
</feature>
<keyword evidence="8 10" id="KW-1133">Transmembrane helix</keyword>
<name>A0AAF0YEK4_9TREE</name>
<dbReference type="Pfam" id="PF07819">
    <property type="entry name" value="PGAP1"/>
    <property type="match status" value="1"/>
</dbReference>
<reference evidence="12" key="1">
    <citation type="submission" date="2023-10" db="EMBL/GenBank/DDBJ databases">
        <authorList>
            <person name="Noh H."/>
        </authorList>
    </citation>
    <scope>NUCLEOTIDE SEQUENCE</scope>
    <source>
        <strain evidence="12">DUCC4014</strain>
    </source>
</reference>
<evidence type="ECO:0000256" key="10">
    <source>
        <dbReference type="RuleBase" id="RU365011"/>
    </source>
</evidence>
<feature type="transmembrane region" description="Helical" evidence="10">
    <location>
        <begin position="811"/>
        <end position="830"/>
    </location>
</feature>
<protein>
    <recommendedName>
        <fullName evidence="10">GPI inositol-deacylase</fullName>
        <ecNumber evidence="10">3.1.-.-</ecNumber>
    </recommendedName>
</protein>
<feature type="transmembrane region" description="Helical" evidence="10">
    <location>
        <begin position="592"/>
        <end position="610"/>
    </location>
</feature>
<dbReference type="EC" id="3.1.-.-" evidence="10"/>
<keyword evidence="6 10" id="KW-0256">Endoplasmic reticulum</keyword>
<feature type="transmembrane region" description="Helical" evidence="10">
    <location>
        <begin position="763"/>
        <end position="781"/>
    </location>
</feature>
<keyword evidence="4 10" id="KW-0812">Transmembrane</keyword>
<evidence type="ECO:0000256" key="4">
    <source>
        <dbReference type="ARBA" id="ARBA00022692"/>
    </source>
</evidence>
<dbReference type="GO" id="GO:0006888">
    <property type="term" value="P:endoplasmic reticulum to Golgi vesicle-mediated transport"/>
    <property type="evidence" value="ECO:0007669"/>
    <property type="project" value="TreeGrafter"/>
</dbReference>
<keyword evidence="9 10" id="KW-0472">Membrane</keyword>
<feature type="transmembrane region" description="Helical" evidence="10">
    <location>
        <begin position="630"/>
        <end position="654"/>
    </location>
</feature>
<evidence type="ECO:0000256" key="6">
    <source>
        <dbReference type="ARBA" id="ARBA00022824"/>
    </source>
</evidence>
<dbReference type="RefSeq" id="XP_062629490.1">
    <property type="nucleotide sequence ID" value="XM_062773506.1"/>
</dbReference>
<dbReference type="Proteomes" id="UP000827549">
    <property type="component" value="Chromosome 5"/>
</dbReference>
<evidence type="ECO:0000256" key="7">
    <source>
        <dbReference type="ARBA" id="ARBA00022927"/>
    </source>
</evidence>
<dbReference type="AlphaFoldDB" id="A0AAF0YEK4"/>
<dbReference type="EMBL" id="CP086718">
    <property type="protein sequence ID" value="WOO83464.1"/>
    <property type="molecule type" value="Genomic_DNA"/>
</dbReference>
<dbReference type="GO" id="GO:0006505">
    <property type="term" value="P:GPI anchor metabolic process"/>
    <property type="evidence" value="ECO:0007669"/>
    <property type="project" value="TreeGrafter"/>
</dbReference>
<dbReference type="GO" id="GO:0050185">
    <property type="term" value="F:phosphatidylinositol deacylase activity"/>
    <property type="evidence" value="ECO:0007669"/>
    <property type="project" value="TreeGrafter"/>
</dbReference>
<evidence type="ECO:0000256" key="9">
    <source>
        <dbReference type="ARBA" id="ARBA00023136"/>
    </source>
</evidence>
<dbReference type="InterPro" id="IPR012908">
    <property type="entry name" value="PGAP1-ab_dom-like"/>
</dbReference>
<evidence type="ECO:0000256" key="8">
    <source>
        <dbReference type="ARBA" id="ARBA00022989"/>
    </source>
</evidence>
<evidence type="ECO:0000256" key="3">
    <source>
        <dbReference type="ARBA" id="ARBA00022448"/>
    </source>
</evidence>
<keyword evidence="5 10" id="KW-0378">Hydrolase</keyword>
<feature type="domain" description="GPI inositol-deacylase PGAP1-like alpha/beta" evidence="11">
    <location>
        <begin position="92"/>
        <end position="315"/>
    </location>
</feature>
<gene>
    <name evidence="12" type="primary">BST1</name>
    <name evidence="12" type="ORF">LOC62_05G006987</name>
</gene>
<dbReference type="PANTHER" id="PTHR15495">
    <property type="entry name" value="NEGATIVE REGULATOR OF VESICLE FORMATION-RELATED"/>
    <property type="match status" value="1"/>
</dbReference>
<dbReference type="PANTHER" id="PTHR15495:SF7">
    <property type="entry name" value="GPI INOSITOL-DEACYLASE"/>
    <property type="match status" value="1"/>
</dbReference>
<feature type="transmembrane region" description="Helical" evidence="10">
    <location>
        <begin position="25"/>
        <end position="43"/>
    </location>
</feature>
<evidence type="ECO:0000313" key="13">
    <source>
        <dbReference type="Proteomes" id="UP000827549"/>
    </source>
</evidence>
<accession>A0AAF0YEK4</accession>
<evidence type="ECO:0000256" key="5">
    <source>
        <dbReference type="ARBA" id="ARBA00022801"/>
    </source>
</evidence>
<comment type="similarity">
    <text evidence="2 10">Belongs to the GPI inositol-deacylase family.</text>
</comment>
<keyword evidence="7 10" id="KW-0653">Protein transport</keyword>
<evidence type="ECO:0000256" key="1">
    <source>
        <dbReference type="ARBA" id="ARBA00004477"/>
    </source>
</evidence>
<keyword evidence="13" id="KW-1185">Reference proteome</keyword>
<dbReference type="InterPro" id="IPR029058">
    <property type="entry name" value="AB_hydrolase_fold"/>
</dbReference>
<feature type="transmembrane region" description="Helical" evidence="10">
    <location>
        <begin position="787"/>
        <end position="804"/>
    </location>
</feature>
<evidence type="ECO:0000313" key="12">
    <source>
        <dbReference type="EMBL" id="WOO83464.1"/>
    </source>
</evidence>
<dbReference type="GO" id="GO:0015031">
    <property type="term" value="P:protein transport"/>
    <property type="evidence" value="ECO:0007669"/>
    <property type="project" value="UniProtKB-KW"/>
</dbReference>
<dbReference type="GO" id="GO:0005789">
    <property type="term" value="C:endoplasmic reticulum membrane"/>
    <property type="evidence" value="ECO:0007669"/>
    <property type="project" value="UniProtKB-SubCell"/>
</dbReference>
<dbReference type="Gene3D" id="3.40.50.1820">
    <property type="entry name" value="alpha/beta hydrolase"/>
    <property type="match status" value="1"/>
</dbReference>
<comment type="subcellular location">
    <subcellularLocation>
        <location evidence="1">Endoplasmic reticulum membrane</location>
        <topology evidence="1">Multi-pass membrane protein</topology>
    </subcellularLocation>
</comment>
<evidence type="ECO:0000259" key="11">
    <source>
        <dbReference type="Pfam" id="PF07819"/>
    </source>
</evidence>
<dbReference type="SUPFAM" id="SSF53474">
    <property type="entry name" value="alpha/beta-Hydrolases"/>
    <property type="match status" value="1"/>
</dbReference>
<sequence length="832" mass="91450">MNVPRHHKRPNGAQLLGSTVMTSPMTWITLLWCALTFGAFWAFTEDQKVSGAWGCEMPRMWVNFQEQTYAGLSHSKYKVYLYRETWPLSNKPSGQPVIFVPGNAGFFGQVRSIASSAERQFDGDDATDRQVWSKPLDFFSIDFNEDFSAFHAPTLRDQANYIAAIVPHILSSYHHLPTNERPTRVVLLGHSMGGIASRLAASQLPSNVIDSIVTMSTPHQFPPVAIDYDLERIYSTINNPTPGSEQPLLVSICGGDSDTQIVSDSCALSQHMIGVDGGFASFSTGMPGAWTGVDHQAMVWCVQVRWRVARALLDMTATDSREAKLDAAKRWLLEPMLPSVTVAATGAGWPAKETWKHEKLPVTSRNMSIILRLHHTSPRTIAQPPVDVLYCEADDQCRGLNLSVRAIPWVKNEDLPFPLKGEGVYPDESALAIIVHDVLPILGYLDVATPFGTLFASGGPRFEGRHVKSGWDFNPGGDVPVYATLHFNKPVVSSLLAWRLDVRTSYCTIIQHLSKPPSWEYQASYESRYFPVGNSSVVIHSHISGAPFIGHSQSTQGLDVRIYQNPDCPVQRVTVKLDLIASLAKAVLRLRIAMLGWCLGWVGILVFQQLHEAQSSGRWSSLTAIISRRWKQHAALGTVVPLALSLVQSLMSLAGLPGHELLLGFTHLYLAPFSLVAAFWSYGAVVVGELLLEQLLNVGGKVLSPSPSKTPPSTSKRWSVLPRIGGGLLLSLLVKFIIPYRMASVMLFVVQLVLTLPHGREQVSALLVTFFILPLLAPAIAVWGRNVWAAASAALILAVVGFVVAPRRPWLLQPFVNVLYITMSGLFSGYGT</sequence>
<comment type="function">
    <text evidence="10">Involved in inositol deacylation of GPI-anchored proteins which plays important roles in the quality control and ER-associated degradation of GPI-anchored proteins.</text>
</comment>
<evidence type="ECO:0000256" key="2">
    <source>
        <dbReference type="ARBA" id="ARBA00006931"/>
    </source>
</evidence>
<keyword evidence="3 10" id="KW-0813">Transport</keyword>
<dbReference type="InterPro" id="IPR039529">
    <property type="entry name" value="PGAP1/BST1"/>
</dbReference>
<proteinExistence type="inferred from homology"/>
<dbReference type="GeneID" id="87810162"/>
<organism evidence="12 13">
    <name type="scientific">Vanrija pseudolonga</name>
    <dbReference type="NCBI Taxonomy" id="143232"/>
    <lineage>
        <taxon>Eukaryota</taxon>
        <taxon>Fungi</taxon>
        <taxon>Dikarya</taxon>
        <taxon>Basidiomycota</taxon>
        <taxon>Agaricomycotina</taxon>
        <taxon>Tremellomycetes</taxon>
        <taxon>Trichosporonales</taxon>
        <taxon>Trichosporonaceae</taxon>
        <taxon>Vanrija</taxon>
    </lineage>
</organism>